<feature type="transmembrane region" description="Helical" evidence="1">
    <location>
        <begin position="132"/>
        <end position="155"/>
    </location>
</feature>
<evidence type="ECO:0000313" key="3">
    <source>
        <dbReference type="Proteomes" id="UP000598174"/>
    </source>
</evidence>
<protein>
    <submittedName>
        <fullName evidence="2">Uncharacterized protein</fullName>
    </submittedName>
</protein>
<keyword evidence="3" id="KW-1185">Reference proteome</keyword>
<feature type="transmembrane region" description="Helical" evidence="1">
    <location>
        <begin position="28"/>
        <end position="48"/>
    </location>
</feature>
<feature type="transmembrane region" description="Helical" evidence="1">
    <location>
        <begin position="54"/>
        <end position="74"/>
    </location>
</feature>
<accession>A0A919IW65</accession>
<evidence type="ECO:0000313" key="2">
    <source>
        <dbReference type="EMBL" id="GIE08947.1"/>
    </source>
</evidence>
<feature type="transmembrane region" description="Helical" evidence="1">
    <location>
        <begin position="161"/>
        <end position="186"/>
    </location>
</feature>
<sequence length="448" mass="49029">MPALAIPIFALAWWAACYLISRDAMRGALVRSAAALTAYAIGVAAWTASPDSPLAQILLCVPALFWAGAAVALLPGTLPERRQIDVGWLVLSVSFLAMVVALPSAGRLVVLAPLAGGLVLLWRFGDQVQPPMLPAAMSVVAALYGVGLTVLLLPIDLGEPLLVLSAIGVDLVMLAFLVAVSDSLYVGERLRADLLRSVTAAVLGTVVVGGPAVATVVVADSTAVTLVQFGLVALVMTGIALFAQLRRGVDRIAFRGDDRLRTERAALMSQADALLRHRQRHRLITTRPDDFTRFTRQALDNYHHLGRLMRSPLTDLPAVDRRLGSQPRATPLARALELRALLTDGVERLRPAGAFATSDEWRHFNALHFVVVLGLDPYARRQRTDGLDREERQALDWMRRYVPRRRLRRWQQEAAAIVARRLWDELTSADPRWLTTRGTNSLSPERNG</sequence>
<comment type="caution">
    <text evidence="2">The sequence shown here is derived from an EMBL/GenBank/DDBJ whole genome shotgun (WGS) entry which is preliminary data.</text>
</comment>
<dbReference type="AlphaFoldDB" id="A0A919IW65"/>
<proteinExistence type="predicted"/>
<dbReference type="EMBL" id="BOMM01000003">
    <property type="protein sequence ID" value="GIE08947.1"/>
    <property type="molecule type" value="Genomic_DNA"/>
</dbReference>
<gene>
    <name evidence="2" type="ORF">Afe05nite_07870</name>
</gene>
<evidence type="ECO:0000256" key="1">
    <source>
        <dbReference type="SAM" id="Phobius"/>
    </source>
</evidence>
<feature type="transmembrane region" description="Helical" evidence="1">
    <location>
        <begin position="6"/>
        <end position="21"/>
    </location>
</feature>
<feature type="transmembrane region" description="Helical" evidence="1">
    <location>
        <begin position="86"/>
        <end position="102"/>
    </location>
</feature>
<dbReference type="Proteomes" id="UP000598174">
    <property type="component" value="Unassembled WGS sequence"/>
</dbReference>
<feature type="transmembrane region" description="Helical" evidence="1">
    <location>
        <begin position="225"/>
        <end position="245"/>
    </location>
</feature>
<keyword evidence="1" id="KW-1133">Transmembrane helix</keyword>
<feature type="transmembrane region" description="Helical" evidence="1">
    <location>
        <begin position="198"/>
        <end position="219"/>
    </location>
</feature>
<reference evidence="2" key="1">
    <citation type="submission" date="2021-01" db="EMBL/GenBank/DDBJ databases">
        <title>Whole genome shotgun sequence of Actinoplanes ferrugineus NBRC 15555.</title>
        <authorList>
            <person name="Komaki H."/>
            <person name="Tamura T."/>
        </authorList>
    </citation>
    <scope>NUCLEOTIDE SEQUENCE</scope>
    <source>
        <strain evidence="2">NBRC 15555</strain>
    </source>
</reference>
<keyword evidence="1" id="KW-0812">Transmembrane</keyword>
<keyword evidence="1" id="KW-0472">Membrane</keyword>
<organism evidence="2 3">
    <name type="scientific">Paractinoplanes ferrugineus</name>
    <dbReference type="NCBI Taxonomy" id="113564"/>
    <lineage>
        <taxon>Bacteria</taxon>
        <taxon>Bacillati</taxon>
        <taxon>Actinomycetota</taxon>
        <taxon>Actinomycetes</taxon>
        <taxon>Micromonosporales</taxon>
        <taxon>Micromonosporaceae</taxon>
        <taxon>Paractinoplanes</taxon>
    </lineage>
</organism>
<name>A0A919IW65_9ACTN</name>